<evidence type="ECO:0000256" key="8">
    <source>
        <dbReference type="SAM" id="Phobius"/>
    </source>
</evidence>
<dbReference type="Proteomes" id="UP000309893">
    <property type="component" value="Unassembled WGS sequence"/>
</dbReference>
<dbReference type="AlphaFoldDB" id="A0A4S2DG14"/>
<keyword evidence="3 6" id="KW-0808">Transferase</keyword>
<dbReference type="RefSeq" id="WP_135948696.1">
    <property type="nucleotide sequence ID" value="NZ_SRYO01000001.1"/>
</dbReference>
<name>A0A4S2DG14_9MICO</name>
<dbReference type="PANTHER" id="PTHR46098:SF1">
    <property type="entry name" value="TRNA (CYTOSINE(38)-C(5))-METHYLTRANSFERASE"/>
    <property type="match status" value="1"/>
</dbReference>
<evidence type="ECO:0000313" key="9">
    <source>
        <dbReference type="EMBL" id="TGY39674.1"/>
    </source>
</evidence>
<dbReference type="PANTHER" id="PTHR46098">
    <property type="entry name" value="TRNA (CYTOSINE(38)-C(5))-METHYLTRANSFERASE"/>
    <property type="match status" value="1"/>
</dbReference>
<keyword evidence="5" id="KW-0680">Restriction system</keyword>
<dbReference type="Gene3D" id="3.40.50.150">
    <property type="entry name" value="Vaccinia Virus protein VP39"/>
    <property type="match status" value="1"/>
</dbReference>
<gene>
    <name evidence="9" type="primary">dcm</name>
    <name evidence="9" type="ORF">E5344_03540</name>
</gene>
<dbReference type="GO" id="GO:0003886">
    <property type="term" value="F:DNA (cytosine-5-)-methyltransferase activity"/>
    <property type="evidence" value="ECO:0007669"/>
    <property type="project" value="UniProtKB-EC"/>
</dbReference>
<protein>
    <recommendedName>
        <fullName evidence="1">DNA (cytosine-5-)-methyltransferase</fullName>
        <ecNumber evidence="1">2.1.1.37</ecNumber>
    </recommendedName>
</protein>
<dbReference type="EMBL" id="SRYO01000001">
    <property type="protein sequence ID" value="TGY39674.1"/>
    <property type="molecule type" value="Genomic_DNA"/>
</dbReference>
<evidence type="ECO:0000256" key="3">
    <source>
        <dbReference type="ARBA" id="ARBA00022679"/>
    </source>
</evidence>
<dbReference type="PROSITE" id="PS51679">
    <property type="entry name" value="SAM_MT_C5"/>
    <property type="match status" value="1"/>
</dbReference>
<dbReference type="Pfam" id="PF00145">
    <property type="entry name" value="DNA_methylase"/>
    <property type="match status" value="1"/>
</dbReference>
<dbReference type="InterPro" id="IPR001525">
    <property type="entry name" value="C5_MeTfrase"/>
</dbReference>
<keyword evidence="8" id="KW-1133">Transmembrane helix</keyword>
<dbReference type="NCBIfam" id="TIGR00675">
    <property type="entry name" value="dcm"/>
    <property type="match status" value="1"/>
</dbReference>
<comment type="similarity">
    <text evidence="6 7">Belongs to the class I-like SAM-binding methyltransferase superfamily. C5-methyltransferase family.</text>
</comment>
<feature type="active site" evidence="6">
    <location>
        <position position="91"/>
    </location>
</feature>
<organism evidence="9 10">
    <name type="scientific">Microbacterium laevaniformans</name>
    <dbReference type="NCBI Taxonomy" id="36807"/>
    <lineage>
        <taxon>Bacteria</taxon>
        <taxon>Bacillati</taxon>
        <taxon>Actinomycetota</taxon>
        <taxon>Actinomycetes</taxon>
        <taxon>Micrococcales</taxon>
        <taxon>Microbacteriaceae</taxon>
        <taxon>Microbacterium</taxon>
    </lineage>
</organism>
<evidence type="ECO:0000313" key="10">
    <source>
        <dbReference type="Proteomes" id="UP000309893"/>
    </source>
</evidence>
<dbReference type="OrthoDB" id="9813719at2"/>
<dbReference type="PRINTS" id="PR00105">
    <property type="entry name" value="C5METTRFRASE"/>
</dbReference>
<feature type="transmembrane region" description="Helical" evidence="8">
    <location>
        <begin position="21"/>
        <end position="42"/>
    </location>
</feature>
<sequence>MNGSREDERAPDSRAWRAAEFFAGIGLAGAGLAAAGIEVAWANDISKTKFEMFRRHFGEASAERYLVGDLGDVQPDSLPTDVDLAWASFPCTDLSVAGGRAGLHKGIASSTFWHFIKAISKLGDARPAVIALENVTAFATSHSGRDIASAIKSLNGLGYTIDVLSIDAKRFLPQSRPRLFLVGSLYPVESTTEPNDARPDWLSPIFDDPSLRTHRMALPQLPQSTTTTLADIARLVPEGDARWWDASRVAEYESSLSPHQLARYESLRDESALTIRTAYRRMRGGVPRWEMRNDEIAGCLRTSRGGSSKQAVVELGRGCVRIRWMTPVEYAALMGAPDFTLSETPAHHAYSGFGDAVCTPVVDWLARNYLISLLEASRCAVESDQSLESVAS</sequence>
<keyword evidence="4 6" id="KW-0949">S-adenosyl-L-methionine</keyword>
<evidence type="ECO:0000256" key="6">
    <source>
        <dbReference type="PROSITE-ProRule" id="PRU01016"/>
    </source>
</evidence>
<keyword evidence="2 6" id="KW-0489">Methyltransferase</keyword>
<evidence type="ECO:0000256" key="2">
    <source>
        <dbReference type="ARBA" id="ARBA00022603"/>
    </source>
</evidence>
<evidence type="ECO:0000256" key="5">
    <source>
        <dbReference type="ARBA" id="ARBA00022747"/>
    </source>
</evidence>
<accession>A0A4S2DG14</accession>
<reference evidence="9 10" key="1">
    <citation type="submission" date="2019-04" db="EMBL/GenBank/DDBJ databases">
        <title>Microbes associate with the intestines of laboratory mice.</title>
        <authorList>
            <person name="Navarre W."/>
            <person name="Wong E."/>
            <person name="Huang K."/>
            <person name="Tropini C."/>
            <person name="Ng K."/>
            <person name="Yu B."/>
        </authorList>
    </citation>
    <scope>NUCLEOTIDE SEQUENCE [LARGE SCALE GENOMIC DNA]</scope>
    <source>
        <strain evidence="9 10">NM46_B2-13</strain>
    </source>
</reference>
<evidence type="ECO:0000256" key="7">
    <source>
        <dbReference type="RuleBase" id="RU000416"/>
    </source>
</evidence>
<proteinExistence type="inferred from homology"/>
<keyword evidence="8" id="KW-0812">Transmembrane</keyword>
<comment type="caution">
    <text evidence="9">The sequence shown here is derived from an EMBL/GenBank/DDBJ whole genome shotgun (WGS) entry which is preliminary data.</text>
</comment>
<evidence type="ECO:0000256" key="4">
    <source>
        <dbReference type="ARBA" id="ARBA00022691"/>
    </source>
</evidence>
<dbReference type="GO" id="GO:0032259">
    <property type="term" value="P:methylation"/>
    <property type="evidence" value="ECO:0007669"/>
    <property type="project" value="UniProtKB-KW"/>
</dbReference>
<evidence type="ECO:0000256" key="1">
    <source>
        <dbReference type="ARBA" id="ARBA00011975"/>
    </source>
</evidence>
<dbReference type="InterPro" id="IPR029063">
    <property type="entry name" value="SAM-dependent_MTases_sf"/>
</dbReference>
<keyword evidence="8" id="KW-0472">Membrane</keyword>
<dbReference type="InterPro" id="IPR050750">
    <property type="entry name" value="C5-MTase"/>
</dbReference>
<dbReference type="EC" id="2.1.1.37" evidence="1"/>
<dbReference type="SUPFAM" id="SSF53335">
    <property type="entry name" value="S-adenosyl-L-methionine-dependent methyltransferases"/>
    <property type="match status" value="1"/>
</dbReference>
<dbReference type="GO" id="GO:0009307">
    <property type="term" value="P:DNA restriction-modification system"/>
    <property type="evidence" value="ECO:0007669"/>
    <property type="project" value="UniProtKB-KW"/>
</dbReference>